<evidence type="ECO:0000313" key="1">
    <source>
        <dbReference type="EMBL" id="KAG5189432.1"/>
    </source>
</evidence>
<comment type="caution">
    <text evidence="1">The sequence shown here is derived from an EMBL/GenBank/DDBJ whole genome shotgun (WGS) entry which is preliminary data.</text>
</comment>
<dbReference type="AlphaFoldDB" id="A0A836CKD5"/>
<dbReference type="Proteomes" id="UP000664859">
    <property type="component" value="Unassembled WGS sequence"/>
</dbReference>
<keyword evidence="2" id="KW-1185">Reference proteome</keyword>
<evidence type="ECO:0000313" key="2">
    <source>
        <dbReference type="Proteomes" id="UP000664859"/>
    </source>
</evidence>
<sequence length="85" mass="8476">MTTERCGGNGTFGRYVGCGAHGYCGGAALQRLHASKVDGTAQPEPQRRIPSSASAAATLGAIDAVLDGKAGLTALEIAMAEEAIG</sequence>
<reference evidence="1" key="1">
    <citation type="submission" date="2021-02" db="EMBL/GenBank/DDBJ databases">
        <title>First Annotated Genome of the Yellow-green Alga Tribonema minus.</title>
        <authorList>
            <person name="Mahan K.M."/>
        </authorList>
    </citation>
    <scope>NUCLEOTIDE SEQUENCE</scope>
    <source>
        <strain evidence="1">UTEX B ZZ1240</strain>
    </source>
</reference>
<proteinExistence type="predicted"/>
<name>A0A836CKD5_9STRA</name>
<dbReference type="EMBL" id="JAFCMP010000050">
    <property type="protein sequence ID" value="KAG5189432.1"/>
    <property type="molecule type" value="Genomic_DNA"/>
</dbReference>
<accession>A0A836CKD5</accession>
<organism evidence="1 2">
    <name type="scientific">Tribonema minus</name>
    <dbReference type="NCBI Taxonomy" id="303371"/>
    <lineage>
        <taxon>Eukaryota</taxon>
        <taxon>Sar</taxon>
        <taxon>Stramenopiles</taxon>
        <taxon>Ochrophyta</taxon>
        <taxon>PX clade</taxon>
        <taxon>Xanthophyceae</taxon>
        <taxon>Tribonematales</taxon>
        <taxon>Tribonemataceae</taxon>
        <taxon>Tribonema</taxon>
    </lineage>
</organism>
<gene>
    <name evidence="1" type="ORF">JKP88DRAFT_286722</name>
</gene>
<protein>
    <submittedName>
        <fullName evidence="1">Uncharacterized protein</fullName>
    </submittedName>
</protein>